<proteinExistence type="predicted"/>
<gene>
    <name evidence="2" type="ORF">N658DRAFT_198343</name>
</gene>
<evidence type="ECO:0000313" key="2">
    <source>
        <dbReference type="EMBL" id="KAK4105034.1"/>
    </source>
</evidence>
<organism evidence="2 3">
    <name type="scientific">Parathielavia hyrcaniae</name>
    <dbReference type="NCBI Taxonomy" id="113614"/>
    <lineage>
        <taxon>Eukaryota</taxon>
        <taxon>Fungi</taxon>
        <taxon>Dikarya</taxon>
        <taxon>Ascomycota</taxon>
        <taxon>Pezizomycotina</taxon>
        <taxon>Sordariomycetes</taxon>
        <taxon>Sordariomycetidae</taxon>
        <taxon>Sordariales</taxon>
        <taxon>Chaetomiaceae</taxon>
        <taxon>Parathielavia</taxon>
    </lineage>
</organism>
<reference evidence="2" key="1">
    <citation type="journal article" date="2023" name="Mol. Phylogenet. Evol.">
        <title>Genome-scale phylogeny and comparative genomics of the fungal order Sordariales.</title>
        <authorList>
            <person name="Hensen N."/>
            <person name="Bonometti L."/>
            <person name="Westerberg I."/>
            <person name="Brannstrom I.O."/>
            <person name="Guillou S."/>
            <person name="Cros-Aarteil S."/>
            <person name="Calhoun S."/>
            <person name="Haridas S."/>
            <person name="Kuo A."/>
            <person name="Mondo S."/>
            <person name="Pangilinan J."/>
            <person name="Riley R."/>
            <person name="LaButti K."/>
            <person name="Andreopoulos B."/>
            <person name="Lipzen A."/>
            <person name="Chen C."/>
            <person name="Yan M."/>
            <person name="Daum C."/>
            <person name="Ng V."/>
            <person name="Clum A."/>
            <person name="Steindorff A."/>
            <person name="Ohm R.A."/>
            <person name="Martin F."/>
            <person name="Silar P."/>
            <person name="Natvig D.O."/>
            <person name="Lalanne C."/>
            <person name="Gautier V."/>
            <person name="Ament-Velasquez S.L."/>
            <person name="Kruys A."/>
            <person name="Hutchinson M.I."/>
            <person name="Powell A.J."/>
            <person name="Barry K."/>
            <person name="Miller A.N."/>
            <person name="Grigoriev I.V."/>
            <person name="Debuchy R."/>
            <person name="Gladieux P."/>
            <person name="Hiltunen Thoren M."/>
            <person name="Johannesson H."/>
        </authorList>
    </citation>
    <scope>NUCLEOTIDE SEQUENCE</scope>
    <source>
        <strain evidence="2">CBS 757.83</strain>
    </source>
</reference>
<feature type="transmembrane region" description="Helical" evidence="1">
    <location>
        <begin position="187"/>
        <end position="212"/>
    </location>
</feature>
<reference evidence="2" key="2">
    <citation type="submission" date="2023-05" db="EMBL/GenBank/DDBJ databases">
        <authorList>
            <consortium name="Lawrence Berkeley National Laboratory"/>
            <person name="Steindorff A."/>
            <person name="Hensen N."/>
            <person name="Bonometti L."/>
            <person name="Westerberg I."/>
            <person name="Brannstrom I.O."/>
            <person name="Guillou S."/>
            <person name="Cros-Aarteil S."/>
            <person name="Calhoun S."/>
            <person name="Haridas S."/>
            <person name="Kuo A."/>
            <person name="Mondo S."/>
            <person name="Pangilinan J."/>
            <person name="Riley R."/>
            <person name="Labutti K."/>
            <person name="Andreopoulos B."/>
            <person name="Lipzen A."/>
            <person name="Chen C."/>
            <person name="Yanf M."/>
            <person name="Daum C."/>
            <person name="Ng V."/>
            <person name="Clum A."/>
            <person name="Ohm R."/>
            <person name="Martin F."/>
            <person name="Silar P."/>
            <person name="Natvig D."/>
            <person name="Lalanne C."/>
            <person name="Gautier V."/>
            <person name="Ament-Velasquez S.L."/>
            <person name="Kruys A."/>
            <person name="Hutchinson M.I."/>
            <person name="Powell A.J."/>
            <person name="Barry K."/>
            <person name="Miller A.N."/>
            <person name="Grigoriev I.V."/>
            <person name="Debuchy R."/>
            <person name="Gladieux P."/>
            <person name="Thoren M.H."/>
            <person name="Johannesson H."/>
        </authorList>
    </citation>
    <scope>NUCLEOTIDE SEQUENCE</scope>
    <source>
        <strain evidence="2">CBS 757.83</strain>
    </source>
</reference>
<evidence type="ECO:0000313" key="3">
    <source>
        <dbReference type="Proteomes" id="UP001305647"/>
    </source>
</evidence>
<dbReference type="Proteomes" id="UP001305647">
    <property type="component" value="Unassembled WGS sequence"/>
</dbReference>
<keyword evidence="1" id="KW-1133">Transmembrane helix</keyword>
<dbReference type="AlphaFoldDB" id="A0AAN6QA57"/>
<accession>A0AAN6QA57</accession>
<keyword evidence="3" id="KW-1185">Reference proteome</keyword>
<protein>
    <submittedName>
        <fullName evidence="2">Uncharacterized protein</fullName>
    </submittedName>
</protein>
<feature type="transmembrane region" description="Helical" evidence="1">
    <location>
        <begin position="160"/>
        <end position="181"/>
    </location>
</feature>
<comment type="caution">
    <text evidence="2">The sequence shown here is derived from an EMBL/GenBank/DDBJ whole genome shotgun (WGS) entry which is preliminary data.</text>
</comment>
<feature type="transmembrane region" description="Helical" evidence="1">
    <location>
        <begin position="135"/>
        <end position="153"/>
    </location>
</feature>
<name>A0AAN6QA57_9PEZI</name>
<dbReference type="EMBL" id="MU863626">
    <property type="protein sequence ID" value="KAK4105034.1"/>
    <property type="molecule type" value="Genomic_DNA"/>
</dbReference>
<sequence length="237" mass="25054">MRRSWPLEIALDDTQHGQKVKVVTIGTLWAVAAAVDVGHHSVVVDVLVSFSLPGPLHQVSGELVELLASVPWNFELSGDRLFWLATTLVHPDCNLERHGGLYDEARKRTHLLSCVLRNEEITEAVAHGLLPAPTIPGVVVAVAVAVALSVSVAEIAVGGLIPAVVIVLIVAVPVSLALPLLPTVPAAVLISASVMAVSIRSIAIVVVIASIAARTPRWSRHLGYLDCPLEISIVLPV</sequence>
<keyword evidence="1" id="KW-0472">Membrane</keyword>
<keyword evidence="1" id="KW-0812">Transmembrane</keyword>
<evidence type="ECO:0000256" key="1">
    <source>
        <dbReference type="SAM" id="Phobius"/>
    </source>
</evidence>